<name>D7FTB5_ECTSI</name>
<feature type="chain" id="PRO_5003095875" evidence="3">
    <location>
        <begin position="20"/>
        <end position="391"/>
    </location>
</feature>
<feature type="domain" description="GFO/IDH/MocA-like oxidoreductase" evidence="5">
    <location>
        <begin position="180"/>
        <end position="299"/>
    </location>
</feature>
<dbReference type="InterPro" id="IPR030827">
    <property type="entry name" value="Myo_inos_IolG"/>
</dbReference>
<feature type="domain" description="Gfo/Idh/MocA-like oxidoreductase N-terminal" evidence="4">
    <location>
        <begin position="52"/>
        <end position="171"/>
    </location>
</feature>
<dbReference type="InterPro" id="IPR036291">
    <property type="entry name" value="NAD(P)-bd_dom_sf"/>
</dbReference>
<dbReference type="InterPro" id="IPR000683">
    <property type="entry name" value="Gfo/Idh/MocA-like_OxRdtase_N"/>
</dbReference>
<dbReference type="GO" id="GO:0006740">
    <property type="term" value="P:NADPH regeneration"/>
    <property type="evidence" value="ECO:0007669"/>
    <property type="project" value="TreeGrafter"/>
</dbReference>
<dbReference type="STRING" id="2880.D7FTB5"/>
<dbReference type="Pfam" id="PF01408">
    <property type="entry name" value="GFO_IDH_MocA"/>
    <property type="match status" value="1"/>
</dbReference>
<dbReference type="PANTHER" id="PTHR42840:SF3">
    <property type="entry name" value="BINDING ROSSMANN FOLD OXIDOREDUCTASE, PUTATIVE (AFU_ORTHOLOGUE AFUA_2G10240)-RELATED"/>
    <property type="match status" value="1"/>
</dbReference>
<dbReference type="GO" id="GO:0016491">
    <property type="term" value="F:oxidoreductase activity"/>
    <property type="evidence" value="ECO:0007669"/>
    <property type="project" value="UniProtKB-KW"/>
</dbReference>
<dbReference type="GO" id="GO:0005737">
    <property type="term" value="C:cytoplasm"/>
    <property type="evidence" value="ECO:0007669"/>
    <property type="project" value="TreeGrafter"/>
</dbReference>
<dbReference type="InParanoid" id="D7FTB5"/>
<dbReference type="NCBIfam" id="TIGR04380">
    <property type="entry name" value="myo_inos_iolG"/>
    <property type="match status" value="1"/>
</dbReference>
<organism evidence="6 7">
    <name type="scientific">Ectocarpus siliculosus</name>
    <name type="common">Brown alga</name>
    <name type="synonym">Conferva siliculosa</name>
    <dbReference type="NCBI Taxonomy" id="2880"/>
    <lineage>
        <taxon>Eukaryota</taxon>
        <taxon>Sar</taxon>
        <taxon>Stramenopiles</taxon>
        <taxon>Ochrophyta</taxon>
        <taxon>PX clade</taxon>
        <taxon>Phaeophyceae</taxon>
        <taxon>Ectocarpales</taxon>
        <taxon>Ectocarpaceae</taxon>
        <taxon>Ectocarpus</taxon>
    </lineage>
</organism>
<sequence>MMQSGAMLALMATCSSCSAFVLPQASFNRLPTAASSASRAASPLRMAEEPLGVGVIGCGRIGDIHAKTLAFRTPGAKLVAVSDIFEEAGARVVEGCNGLPKFYKDWKEMVHDPEVGAIVVGSPTPFHAEQIIEAAKLGKHIFCEKPISFDVPTIDVALKAVADNDVKLLLGFQRRFDSNFRTIREKINEGTIGDVRTIHITSRDPAPPPVAYLQNSGGIFMDMTSHDFDMARFLVGDEIDEVFVTATAFDPEAKEADDFDTANTHLKFKNGAFGVIENSRRCSFGYDQRVEVFGAGGSISGANRSPQNVLVNNEDGLNAGVPYSFFLDRYADSYVNIMSAFVKYVKTGDESLEPALGIDGKVTIFIGMAAARSAKEGRPVKISEIAAEFGC</sequence>
<evidence type="ECO:0000256" key="1">
    <source>
        <dbReference type="ARBA" id="ARBA00010928"/>
    </source>
</evidence>
<reference evidence="6 7" key="1">
    <citation type="journal article" date="2010" name="Nature">
        <title>The Ectocarpus genome and the independent evolution of multicellularity in brown algae.</title>
        <authorList>
            <person name="Cock J.M."/>
            <person name="Sterck L."/>
            <person name="Rouze P."/>
            <person name="Scornet D."/>
            <person name="Allen A.E."/>
            <person name="Amoutzias G."/>
            <person name="Anthouard V."/>
            <person name="Artiguenave F."/>
            <person name="Aury J.M."/>
            <person name="Badger J.H."/>
            <person name="Beszteri B."/>
            <person name="Billiau K."/>
            <person name="Bonnet E."/>
            <person name="Bothwell J.H."/>
            <person name="Bowler C."/>
            <person name="Boyen C."/>
            <person name="Brownlee C."/>
            <person name="Carrano C.J."/>
            <person name="Charrier B."/>
            <person name="Cho G.Y."/>
            <person name="Coelho S.M."/>
            <person name="Collen J."/>
            <person name="Corre E."/>
            <person name="Da Silva C."/>
            <person name="Delage L."/>
            <person name="Delaroque N."/>
            <person name="Dittami S.M."/>
            <person name="Doulbeau S."/>
            <person name="Elias M."/>
            <person name="Farnham G."/>
            <person name="Gachon C.M."/>
            <person name="Gschloessl B."/>
            <person name="Heesch S."/>
            <person name="Jabbari K."/>
            <person name="Jubin C."/>
            <person name="Kawai H."/>
            <person name="Kimura K."/>
            <person name="Kloareg B."/>
            <person name="Kupper F.C."/>
            <person name="Lang D."/>
            <person name="Le Bail A."/>
            <person name="Leblanc C."/>
            <person name="Lerouge P."/>
            <person name="Lohr M."/>
            <person name="Lopez P.J."/>
            <person name="Martens C."/>
            <person name="Maumus F."/>
            <person name="Michel G."/>
            <person name="Miranda-Saavedra D."/>
            <person name="Morales J."/>
            <person name="Moreau H."/>
            <person name="Motomura T."/>
            <person name="Nagasato C."/>
            <person name="Napoli C.A."/>
            <person name="Nelson D.R."/>
            <person name="Nyvall-Collen P."/>
            <person name="Peters A.F."/>
            <person name="Pommier C."/>
            <person name="Potin P."/>
            <person name="Poulain J."/>
            <person name="Quesneville H."/>
            <person name="Read B."/>
            <person name="Rensing S.A."/>
            <person name="Ritter A."/>
            <person name="Rousvoal S."/>
            <person name="Samanta M."/>
            <person name="Samson G."/>
            <person name="Schroeder D.C."/>
            <person name="Segurens B."/>
            <person name="Strittmatter M."/>
            <person name="Tonon T."/>
            <person name="Tregear J.W."/>
            <person name="Valentin K."/>
            <person name="von Dassow P."/>
            <person name="Yamagishi T."/>
            <person name="Van de Peer Y."/>
            <person name="Wincker P."/>
        </authorList>
    </citation>
    <scope>NUCLEOTIDE SEQUENCE [LARGE SCALE GENOMIC DNA]</scope>
    <source>
        <strain evidence="7">Ec32 / CCAP1310/4</strain>
    </source>
</reference>
<dbReference type="InterPro" id="IPR055170">
    <property type="entry name" value="GFO_IDH_MocA-like_dom"/>
</dbReference>
<dbReference type="GO" id="GO:0000166">
    <property type="term" value="F:nucleotide binding"/>
    <property type="evidence" value="ECO:0007669"/>
    <property type="project" value="InterPro"/>
</dbReference>
<keyword evidence="7" id="KW-1185">Reference proteome</keyword>
<dbReference type="SUPFAM" id="SSF55347">
    <property type="entry name" value="Glyceraldehyde-3-phosphate dehydrogenase-like, C-terminal domain"/>
    <property type="match status" value="1"/>
</dbReference>
<dbReference type="OrthoDB" id="64915at2759"/>
<evidence type="ECO:0000256" key="2">
    <source>
        <dbReference type="ARBA" id="ARBA00023002"/>
    </source>
</evidence>
<keyword evidence="2" id="KW-0560">Oxidoreductase</keyword>
<accession>D7FTB5</accession>
<dbReference type="Pfam" id="PF22725">
    <property type="entry name" value="GFO_IDH_MocA_C3"/>
    <property type="match status" value="1"/>
</dbReference>
<keyword evidence="3" id="KW-0732">Signal</keyword>
<dbReference type="eggNOG" id="KOG2741">
    <property type="taxonomic scope" value="Eukaryota"/>
</dbReference>
<gene>
    <name evidence="6" type="ORF">Esi_0249_0030</name>
</gene>
<evidence type="ECO:0000313" key="6">
    <source>
        <dbReference type="EMBL" id="CBJ31381.1"/>
    </source>
</evidence>
<dbReference type="PANTHER" id="PTHR42840">
    <property type="entry name" value="NAD(P)-BINDING ROSSMANN-FOLD SUPERFAMILY PROTEIN-RELATED"/>
    <property type="match status" value="1"/>
</dbReference>
<dbReference type="Gene3D" id="3.30.360.10">
    <property type="entry name" value="Dihydrodipicolinate Reductase, domain 2"/>
    <property type="match status" value="1"/>
</dbReference>
<dbReference type="AlphaFoldDB" id="D7FTB5"/>
<feature type="signal peptide" evidence="3">
    <location>
        <begin position="1"/>
        <end position="19"/>
    </location>
</feature>
<dbReference type="Gene3D" id="3.40.50.720">
    <property type="entry name" value="NAD(P)-binding Rossmann-like Domain"/>
    <property type="match status" value="1"/>
</dbReference>
<evidence type="ECO:0000313" key="7">
    <source>
        <dbReference type="Proteomes" id="UP000002630"/>
    </source>
</evidence>
<dbReference type="EMBL" id="FN649760">
    <property type="protein sequence ID" value="CBJ31381.1"/>
    <property type="molecule type" value="Genomic_DNA"/>
</dbReference>
<dbReference type="SUPFAM" id="SSF51735">
    <property type="entry name" value="NAD(P)-binding Rossmann-fold domains"/>
    <property type="match status" value="1"/>
</dbReference>
<evidence type="ECO:0000259" key="5">
    <source>
        <dbReference type="Pfam" id="PF22725"/>
    </source>
</evidence>
<proteinExistence type="inferred from homology"/>
<evidence type="ECO:0000259" key="4">
    <source>
        <dbReference type="Pfam" id="PF01408"/>
    </source>
</evidence>
<dbReference type="Proteomes" id="UP000002630">
    <property type="component" value="Unassembled WGS sequence"/>
</dbReference>
<evidence type="ECO:0000256" key="3">
    <source>
        <dbReference type="SAM" id="SignalP"/>
    </source>
</evidence>
<comment type="similarity">
    <text evidence="1">Belongs to the Gfo/Idh/MocA family.</text>
</comment>
<protein>
    <submittedName>
        <fullName evidence="6">Inositol 2-dehydrogenase</fullName>
    </submittedName>
</protein>